<feature type="binding site" evidence="7">
    <location>
        <position position="153"/>
    </location>
    <ligand>
        <name>substrate</name>
    </ligand>
</feature>
<keyword evidence="4 7" id="KW-0808">Transferase</keyword>
<dbReference type="NCBIfam" id="TIGR00091">
    <property type="entry name" value="tRNA (guanosine(46)-N7)-methyltransferase TrmB"/>
    <property type="match status" value="1"/>
</dbReference>
<comment type="caution">
    <text evidence="7">Lacks conserved residue(s) required for the propagation of feature annotation.</text>
</comment>
<organism evidence="8 9">
    <name type="scientific">Synechocystis salina LEGE 00031</name>
    <dbReference type="NCBI Taxonomy" id="1828736"/>
    <lineage>
        <taxon>Bacteria</taxon>
        <taxon>Bacillati</taxon>
        <taxon>Cyanobacteriota</taxon>
        <taxon>Cyanophyceae</taxon>
        <taxon>Synechococcales</taxon>
        <taxon>Merismopediaceae</taxon>
        <taxon>Synechocystis</taxon>
    </lineage>
</organism>
<feature type="binding site" evidence="7">
    <location>
        <position position="92"/>
    </location>
    <ligand>
        <name>S-adenosyl-L-methionine</name>
        <dbReference type="ChEBI" id="CHEBI:59789"/>
    </ligand>
</feature>
<gene>
    <name evidence="7 8" type="primary">trmB</name>
    <name evidence="8" type="ORF">IQ217_09315</name>
</gene>
<dbReference type="PROSITE" id="PS51625">
    <property type="entry name" value="SAM_MT_TRMB"/>
    <property type="match status" value="1"/>
</dbReference>
<comment type="pathway">
    <text evidence="7">tRNA modification; N(7)-methylguanine-tRNA biosynthesis.</text>
</comment>
<feature type="binding site" evidence="7">
    <location>
        <position position="117"/>
    </location>
    <ligand>
        <name>S-adenosyl-L-methionine</name>
        <dbReference type="ChEBI" id="CHEBI:59789"/>
    </ligand>
</feature>
<dbReference type="HAMAP" id="MF_01057">
    <property type="entry name" value="tRNA_methyltr_TrmB"/>
    <property type="match status" value="1"/>
</dbReference>
<feature type="region of interest" description="Interaction with RNA" evidence="7">
    <location>
        <begin position="123"/>
        <end position="128"/>
    </location>
</feature>
<keyword evidence="5 7" id="KW-0949">S-adenosyl-L-methionine</keyword>
<dbReference type="EMBL" id="JADEVV010000022">
    <property type="protein sequence ID" value="MBE9254036.1"/>
    <property type="molecule type" value="Genomic_DNA"/>
</dbReference>
<evidence type="ECO:0000256" key="6">
    <source>
        <dbReference type="ARBA" id="ARBA00022694"/>
    </source>
</evidence>
<dbReference type="InterPro" id="IPR055361">
    <property type="entry name" value="tRNA_methyltr_TrmB_bact"/>
</dbReference>
<evidence type="ECO:0000256" key="4">
    <source>
        <dbReference type="ARBA" id="ARBA00022679"/>
    </source>
</evidence>
<dbReference type="Gene3D" id="3.40.50.150">
    <property type="entry name" value="Vaccinia Virus protein VP39"/>
    <property type="match status" value="1"/>
</dbReference>
<dbReference type="Proteomes" id="UP000658720">
    <property type="component" value="Unassembled WGS sequence"/>
</dbReference>
<dbReference type="RefSeq" id="WP_190599663.1">
    <property type="nucleotide sequence ID" value="NZ_JADEVV010000022.1"/>
</dbReference>
<feature type="binding site" evidence="7">
    <location>
        <position position="40"/>
    </location>
    <ligand>
        <name>S-adenosyl-L-methionine</name>
        <dbReference type="ChEBI" id="CHEBI:59789"/>
    </ligand>
</feature>
<name>A0ABR9VSM1_9SYNC</name>
<evidence type="ECO:0000313" key="8">
    <source>
        <dbReference type="EMBL" id="MBE9254036.1"/>
    </source>
</evidence>
<dbReference type="PANTHER" id="PTHR23417:SF21">
    <property type="entry name" value="TRNA (GUANINE-N(7)-)-METHYLTRANSFERASE"/>
    <property type="match status" value="1"/>
</dbReference>
<dbReference type="InterPro" id="IPR029063">
    <property type="entry name" value="SAM-dependent_MTases_sf"/>
</dbReference>
<dbReference type="SUPFAM" id="SSF53335">
    <property type="entry name" value="S-adenosyl-L-methionine-dependent methyltransferases"/>
    <property type="match status" value="1"/>
</dbReference>
<keyword evidence="9" id="KW-1185">Reference proteome</keyword>
<accession>A0ABR9VSM1</accession>
<dbReference type="GO" id="GO:0008176">
    <property type="term" value="F:tRNA (guanine(46)-N7)-methyltransferase activity"/>
    <property type="evidence" value="ECO:0007669"/>
    <property type="project" value="UniProtKB-EC"/>
</dbReference>
<feature type="binding site" evidence="7">
    <location>
        <position position="121"/>
    </location>
    <ligand>
        <name>substrate</name>
    </ligand>
</feature>
<sequence>MARVRIRQHVNPLSQKYRQVLACPDWATVYDDVRRPLHLDIGCARGRFPLKMAQQHPDWNFLGVEIRQPLVLEANETGDRLGLQNLHYLFGNINVEPEKFFSALPPTLQRVSIQFPDPWFKQRHNKRRVAQPELVTAIANALPPGGEVLLQSDVEPVAQDMRERFAENGNFSFTHDTPWLAENPLGVPTEREIACFNLHRPVYRCLLQLQRIP</sequence>
<evidence type="ECO:0000256" key="1">
    <source>
        <dbReference type="ARBA" id="ARBA00000142"/>
    </source>
</evidence>
<dbReference type="Pfam" id="PF02390">
    <property type="entry name" value="Methyltransf_4"/>
    <property type="match status" value="1"/>
</dbReference>
<reference evidence="8 9" key="1">
    <citation type="submission" date="2020-10" db="EMBL/GenBank/DDBJ databases">
        <authorList>
            <person name="Castelo-Branco R."/>
            <person name="Eusebio N."/>
            <person name="Adriana R."/>
            <person name="Vieira A."/>
            <person name="Brugerolle De Fraissinette N."/>
            <person name="Rezende De Castro R."/>
            <person name="Schneider M.P."/>
            <person name="Vasconcelos V."/>
            <person name="Leao P.N."/>
        </authorList>
    </citation>
    <scope>NUCLEOTIDE SEQUENCE [LARGE SCALE GENOMIC DNA]</scope>
    <source>
        <strain evidence="8 9">LEGE 00031</strain>
    </source>
</reference>
<dbReference type="PANTHER" id="PTHR23417">
    <property type="entry name" value="3-DEOXY-D-MANNO-OCTULOSONIC-ACID TRANSFERASE/TRNA GUANINE-N 7 - -METHYLTRANSFERASE"/>
    <property type="match status" value="1"/>
</dbReference>
<protein>
    <recommendedName>
        <fullName evidence="7">tRNA (guanine-N(7)-)-methyltransferase</fullName>
        <ecNumber evidence="7">2.1.1.33</ecNumber>
    </recommendedName>
    <alternativeName>
        <fullName evidence="7">tRNA (guanine(46)-N(7))-methyltransferase</fullName>
    </alternativeName>
    <alternativeName>
        <fullName evidence="7">tRNA(m7G46)-methyltransferase</fullName>
    </alternativeName>
</protein>
<evidence type="ECO:0000256" key="3">
    <source>
        <dbReference type="ARBA" id="ARBA00022603"/>
    </source>
</evidence>
<comment type="catalytic activity">
    <reaction evidence="1 7">
        <text>guanosine(46) in tRNA + S-adenosyl-L-methionine = N(7)-methylguanosine(46) in tRNA + S-adenosyl-L-homocysteine</text>
        <dbReference type="Rhea" id="RHEA:42708"/>
        <dbReference type="Rhea" id="RHEA-COMP:10188"/>
        <dbReference type="Rhea" id="RHEA-COMP:10189"/>
        <dbReference type="ChEBI" id="CHEBI:57856"/>
        <dbReference type="ChEBI" id="CHEBI:59789"/>
        <dbReference type="ChEBI" id="CHEBI:74269"/>
        <dbReference type="ChEBI" id="CHEBI:74480"/>
        <dbReference type="EC" id="2.1.1.33"/>
    </reaction>
</comment>
<comment type="caution">
    <text evidence="8">The sequence shown here is derived from an EMBL/GenBank/DDBJ whole genome shotgun (WGS) entry which is preliminary data.</text>
</comment>
<dbReference type="EC" id="2.1.1.33" evidence="7"/>
<comment type="similarity">
    <text evidence="7">Belongs to the class I-like SAM-binding methyltransferase superfamily. TrmB family.</text>
</comment>
<keyword evidence="3 7" id="KW-0489">Methyltransferase</keyword>
<evidence type="ECO:0000256" key="5">
    <source>
        <dbReference type="ARBA" id="ARBA00022691"/>
    </source>
</evidence>
<proteinExistence type="inferred from homology"/>
<dbReference type="InterPro" id="IPR003358">
    <property type="entry name" value="tRNA_(Gua-N-7)_MeTrfase_Trmb"/>
</dbReference>
<evidence type="ECO:0000256" key="2">
    <source>
        <dbReference type="ARBA" id="ARBA00003015"/>
    </source>
</evidence>
<dbReference type="CDD" id="cd02440">
    <property type="entry name" value="AdoMet_MTases"/>
    <property type="match status" value="1"/>
</dbReference>
<comment type="function">
    <text evidence="2 7">Catalyzes the formation of N(7)-methylguanine at position 46 (m7G46) in tRNA.</text>
</comment>
<feature type="binding site" evidence="7">
    <location>
        <position position="65"/>
    </location>
    <ligand>
        <name>S-adenosyl-L-methionine</name>
        <dbReference type="ChEBI" id="CHEBI:59789"/>
    </ligand>
</feature>
<keyword evidence="6 7" id="KW-0819">tRNA processing</keyword>
<evidence type="ECO:0000313" key="9">
    <source>
        <dbReference type="Proteomes" id="UP000658720"/>
    </source>
</evidence>
<evidence type="ECO:0000256" key="7">
    <source>
        <dbReference type="HAMAP-Rule" id="MF_01057"/>
    </source>
</evidence>